<evidence type="ECO:0000256" key="1">
    <source>
        <dbReference type="SAM" id="MobiDB-lite"/>
    </source>
</evidence>
<protein>
    <submittedName>
        <fullName evidence="2">DUF1800 domain-containing protein</fullName>
    </submittedName>
</protein>
<evidence type="ECO:0000313" key="3">
    <source>
        <dbReference type="Proteomes" id="UP000298216"/>
    </source>
</evidence>
<feature type="compositionally biased region" description="Basic and acidic residues" evidence="1">
    <location>
        <begin position="101"/>
        <end position="114"/>
    </location>
</feature>
<dbReference type="EMBL" id="SPVH01000002">
    <property type="protein sequence ID" value="TFW14174.1"/>
    <property type="molecule type" value="Genomic_DNA"/>
</dbReference>
<dbReference type="RefSeq" id="WP_135193563.1">
    <property type="nucleotide sequence ID" value="NZ_SPVH01000002.1"/>
</dbReference>
<gene>
    <name evidence="2" type="ORF">EGY25_02900</name>
</gene>
<organism evidence="2 3">
    <name type="scientific">Brevundimonas intermedia</name>
    <dbReference type="NCBI Taxonomy" id="74315"/>
    <lineage>
        <taxon>Bacteria</taxon>
        <taxon>Pseudomonadati</taxon>
        <taxon>Pseudomonadota</taxon>
        <taxon>Alphaproteobacteria</taxon>
        <taxon>Caulobacterales</taxon>
        <taxon>Caulobacteraceae</taxon>
        <taxon>Brevundimonas</taxon>
    </lineage>
</organism>
<evidence type="ECO:0000313" key="2">
    <source>
        <dbReference type="EMBL" id="TFW14174.1"/>
    </source>
</evidence>
<sequence length="496" mass="53667">MASSPTDAAIALTRLGLGARPGEIERVAADPRAWATAQIRFQGAPQPSGAFADTAQRVAQYVDYQSDAGLVRRDRRSAPQAGATSTPMAQTAPAPDADPEAVARREARQAARREITQDTAQEFLARAQLGATTDDGFAERWALFWANAVTVSAVKFASGAFVGQYEREAIRPHVFGRFEDLVLAAEQHPAMLLYLDQARSVGPDSMAGARRNAGLNENLAREMMELHTVGADGGYTQADVTELARALTGWSIPTARDQRQTARPRRARMAAAQAQPEANGFIFRLNVHEPGDRTVMGKTYPAAGLAQGQAILRDLARHPATAKRLSRRLAAHFVADDPPQTLVARLEDAWTRSGGDLAQVARALIEAPETWTPQPAKIKTPYEFVVSTHRALGTRPQRIQPLRQALFDMGQPPFSAPSPEGWPDAAADWAGPDALVKRLNWSRTAADTAQAADPSAVAASALGPRLSDRTRLAVARAESRPEALTLLFMSPEFQRR</sequence>
<dbReference type="OrthoDB" id="9772295at2"/>
<name>A0A4Y9RYN7_9CAUL</name>
<keyword evidence="3" id="KW-1185">Reference proteome</keyword>
<dbReference type="AlphaFoldDB" id="A0A4Y9RYN7"/>
<dbReference type="Pfam" id="PF08811">
    <property type="entry name" value="DUF1800"/>
    <property type="match status" value="1"/>
</dbReference>
<comment type="caution">
    <text evidence="2">The sequence shown here is derived from an EMBL/GenBank/DDBJ whole genome shotgun (WGS) entry which is preliminary data.</text>
</comment>
<dbReference type="InterPro" id="IPR014917">
    <property type="entry name" value="DUF1800"/>
</dbReference>
<dbReference type="Proteomes" id="UP000298216">
    <property type="component" value="Unassembled WGS sequence"/>
</dbReference>
<reference evidence="2 3" key="1">
    <citation type="submission" date="2019-03" db="EMBL/GenBank/DDBJ databases">
        <title>Draft genome of Brevundimonas sp. a heavy metal resistant soil bacteria.</title>
        <authorList>
            <person name="Soto J."/>
        </authorList>
    </citation>
    <scope>NUCLEOTIDE SEQUENCE [LARGE SCALE GENOMIC DNA]</scope>
    <source>
        <strain evidence="2 3">B-10</strain>
    </source>
</reference>
<feature type="region of interest" description="Disordered" evidence="1">
    <location>
        <begin position="72"/>
        <end position="114"/>
    </location>
</feature>
<accession>A0A4Y9RYN7</accession>
<proteinExistence type="predicted"/>